<keyword evidence="2 4" id="KW-0238">DNA-binding</keyword>
<evidence type="ECO:0000313" key="6">
    <source>
        <dbReference type="EMBL" id="MBA8682600.1"/>
    </source>
</evidence>
<dbReference type="Pfam" id="PF00440">
    <property type="entry name" value="TetR_N"/>
    <property type="match status" value="1"/>
</dbReference>
<dbReference type="Gene3D" id="1.10.357.10">
    <property type="entry name" value="Tetracycline Repressor, domain 2"/>
    <property type="match status" value="1"/>
</dbReference>
<evidence type="ECO:0000256" key="4">
    <source>
        <dbReference type="PROSITE-ProRule" id="PRU00335"/>
    </source>
</evidence>
<protein>
    <submittedName>
        <fullName evidence="6">TetR/AcrR family transcriptional regulator</fullName>
    </submittedName>
</protein>
<dbReference type="PANTHER" id="PTHR47506:SF7">
    <property type="entry name" value="TRANSCRIPTIONAL REGULATORY PROTEIN"/>
    <property type="match status" value="1"/>
</dbReference>
<reference evidence="6 7" key="1">
    <citation type="submission" date="2020-08" db="EMBL/GenBank/DDBJ databases">
        <title>Stenotrophomonas tumulicola JCM 30961.</title>
        <authorList>
            <person name="Deng Y."/>
        </authorList>
    </citation>
    <scope>NUCLEOTIDE SEQUENCE [LARGE SCALE GENOMIC DNA]</scope>
    <source>
        <strain evidence="6 7">JCM 30961</strain>
    </source>
</reference>
<sequence>MRYRPDQKQVTRDRVLKTAARQVRERGPARMALARVMADAGLTHGGFYAHFPSKDAFLRATVERMFDDSPFSALRDQSQSPAESVANFVDFYLSPAHRDTREGGCPLPFLVADAPRLPQDIRERVAEGASALSGYLARHLEALGYADAEDEASSCVAEIIGAMVLARAEPDRLRSDAILARSRSAILHRLTLQTCP</sequence>
<dbReference type="Pfam" id="PF16925">
    <property type="entry name" value="TetR_C_13"/>
    <property type="match status" value="1"/>
</dbReference>
<dbReference type="InterPro" id="IPR011075">
    <property type="entry name" value="TetR_C"/>
</dbReference>
<dbReference type="Proteomes" id="UP000547058">
    <property type="component" value="Unassembled WGS sequence"/>
</dbReference>
<keyword evidence="1" id="KW-0805">Transcription regulation</keyword>
<dbReference type="InterPro" id="IPR009057">
    <property type="entry name" value="Homeodomain-like_sf"/>
</dbReference>
<comment type="caution">
    <text evidence="6">The sequence shown here is derived from an EMBL/GenBank/DDBJ whole genome shotgun (WGS) entry which is preliminary data.</text>
</comment>
<evidence type="ECO:0000256" key="1">
    <source>
        <dbReference type="ARBA" id="ARBA00023015"/>
    </source>
</evidence>
<evidence type="ECO:0000313" key="7">
    <source>
        <dbReference type="Proteomes" id="UP000547058"/>
    </source>
</evidence>
<dbReference type="AlphaFoldDB" id="A0A7W3FN69"/>
<dbReference type="RefSeq" id="WP_182339743.1">
    <property type="nucleotide sequence ID" value="NZ_JACGXS010000006.1"/>
</dbReference>
<keyword evidence="3" id="KW-0804">Transcription</keyword>
<dbReference type="Gene3D" id="1.10.10.60">
    <property type="entry name" value="Homeodomain-like"/>
    <property type="match status" value="1"/>
</dbReference>
<feature type="DNA-binding region" description="H-T-H motif" evidence="4">
    <location>
        <begin position="32"/>
        <end position="51"/>
    </location>
</feature>
<evidence type="ECO:0000256" key="3">
    <source>
        <dbReference type="ARBA" id="ARBA00023163"/>
    </source>
</evidence>
<dbReference type="InterPro" id="IPR036271">
    <property type="entry name" value="Tet_transcr_reg_TetR-rel_C_sf"/>
</dbReference>
<proteinExistence type="predicted"/>
<evidence type="ECO:0000259" key="5">
    <source>
        <dbReference type="PROSITE" id="PS50977"/>
    </source>
</evidence>
<dbReference type="InterPro" id="IPR001647">
    <property type="entry name" value="HTH_TetR"/>
</dbReference>
<keyword evidence="7" id="KW-1185">Reference proteome</keyword>
<dbReference type="SUPFAM" id="SSF48498">
    <property type="entry name" value="Tetracyclin repressor-like, C-terminal domain"/>
    <property type="match status" value="1"/>
</dbReference>
<feature type="domain" description="HTH tetR-type" evidence="5">
    <location>
        <begin position="9"/>
        <end position="69"/>
    </location>
</feature>
<dbReference type="SUPFAM" id="SSF46689">
    <property type="entry name" value="Homeodomain-like"/>
    <property type="match status" value="1"/>
</dbReference>
<gene>
    <name evidence="6" type="ORF">H4O11_12390</name>
</gene>
<name>A0A7W3FN69_9GAMM</name>
<dbReference type="EMBL" id="JACGXS010000006">
    <property type="protein sequence ID" value="MBA8682600.1"/>
    <property type="molecule type" value="Genomic_DNA"/>
</dbReference>
<evidence type="ECO:0000256" key="2">
    <source>
        <dbReference type="ARBA" id="ARBA00023125"/>
    </source>
</evidence>
<organism evidence="6 7">
    <name type="scientific">Stenotrophomonas tumulicola</name>
    <dbReference type="NCBI Taxonomy" id="1685415"/>
    <lineage>
        <taxon>Bacteria</taxon>
        <taxon>Pseudomonadati</taxon>
        <taxon>Pseudomonadota</taxon>
        <taxon>Gammaproteobacteria</taxon>
        <taxon>Lysobacterales</taxon>
        <taxon>Lysobacteraceae</taxon>
        <taxon>Stenotrophomonas</taxon>
    </lineage>
</organism>
<dbReference type="GO" id="GO:0003677">
    <property type="term" value="F:DNA binding"/>
    <property type="evidence" value="ECO:0007669"/>
    <property type="project" value="UniProtKB-UniRule"/>
</dbReference>
<accession>A0A7W3FN69</accession>
<dbReference type="PANTHER" id="PTHR47506">
    <property type="entry name" value="TRANSCRIPTIONAL REGULATORY PROTEIN"/>
    <property type="match status" value="1"/>
</dbReference>
<dbReference type="PROSITE" id="PS50977">
    <property type="entry name" value="HTH_TETR_2"/>
    <property type="match status" value="1"/>
</dbReference>